<proteinExistence type="predicted"/>
<evidence type="ECO:0000313" key="1">
    <source>
        <dbReference type="EMBL" id="PVH61745.1"/>
    </source>
</evidence>
<dbReference type="EMBL" id="CM008048">
    <property type="protein sequence ID" value="PVH61745.1"/>
    <property type="molecule type" value="Genomic_DNA"/>
</dbReference>
<gene>
    <name evidence="1" type="ORF">PAHAL_3G112100</name>
</gene>
<dbReference type="AlphaFoldDB" id="A0A2T8KHU6"/>
<dbReference type="Proteomes" id="UP000243499">
    <property type="component" value="Chromosome 3"/>
</dbReference>
<organism evidence="1">
    <name type="scientific">Panicum hallii</name>
    <dbReference type="NCBI Taxonomy" id="206008"/>
    <lineage>
        <taxon>Eukaryota</taxon>
        <taxon>Viridiplantae</taxon>
        <taxon>Streptophyta</taxon>
        <taxon>Embryophyta</taxon>
        <taxon>Tracheophyta</taxon>
        <taxon>Spermatophyta</taxon>
        <taxon>Magnoliopsida</taxon>
        <taxon>Liliopsida</taxon>
        <taxon>Poales</taxon>
        <taxon>Poaceae</taxon>
        <taxon>PACMAD clade</taxon>
        <taxon>Panicoideae</taxon>
        <taxon>Panicodae</taxon>
        <taxon>Paniceae</taxon>
        <taxon>Panicinae</taxon>
        <taxon>Panicum</taxon>
        <taxon>Panicum sect. Panicum</taxon>
    </lineage>
</organism>
<accession>A0A2T8KHU6</accession>
<name>A0A2T8KHU6_9POAL</name>
<dbReference type="Gramene" id="PVH61745">
    <property type="protein sequence ID" value="PVH61745"/>
    <property type="gene ID" value="PAHAL_3G112100"/>
</dbReference>
<reference evidence="1" key="1">
    <citation type="submission" date="2018-04" db="EMBL/GenBank/DDBJ databases">
        <title>WGS assembly of Panicum hallii.</title>
        <authorList>
            <person name="Lovell J."/>
            <person name="Jenkins J."/>
            <person name="Lowry D."/>
            <person name="Mamidi S."/>
            <person name="Sreedasyam A."/>
            <person name="Weng X."/>
            <person name="Barry K."/>
            <person name="Bonette J."/>
            <person name="Campitelli B."/>
            <person name="Daum C."/>
            <person name="Gordon S."/>
            <person name="Gould B."/>
            <person name="Lipzen A."/>
            <person name="Macqueen A."/>
            <person name="Palacio-Mejia J."/>
            <person name="Plott C."/>
            <person name="Shakirov E."/>
            <person name="Shu S."/>
            <person name="Yoshinaga Y."/>
            <person name="Zane M."/>
            <person name="Rokhsar D."/>
            <person name="Grimwood J."/>
            <person name="Schmutz J."/>
            <person name="Juenger T."/>
        </authorList>
    </citation>
    <scope>NUCLEOTIDE SEQUENCE [LARGE SCALE GENOMIC DNA]</scope>
    <source>
        <strain evidence="1">FIL2</strain>
    </source>
</reference>
<sequence length="43" mass="5112">MRHRLRAPPASLPLYSFPPRLAGDRLGLSERLEHKFPFLIRWI</sequence>
<protein>
    <submittedName>
        <fullName evidence="1">Uncharacterized protein</fullName>
    </submittedName>
</protein>